<keyword evidence="1" id="KW-1133">Transmembrane helix</keyword>
<gene>
    <name evidence="2" type="ORF">JCM17207_14820</name>
</gene>
<keyword evidence="1" id="KW-0812">Transmembrane</keyword>
<dbReference type="Pfam" id="PF12669">
    <property type="entry name" value="FeoB_associated"/>
    <property type="match status" value="1"/>
</dbReference>
<evidence type="ECO:0000256" key="1">
    <source>
        <dbReference type="SAM" id="Phobius"/>
    </source>
</evidence>
<reference evidence="2" key="1">
    <citation type="journal article" date="2022" name="Int. J. Syst. Evol. Microbiol.">
        <title>Genome-based, phenotypic and chemotaxonomic classification of Faecalibacterium strains: proposal of three novel species Faecalibacterium duncaniae sp. nov., Faecalibacterium hattorii sp. nov. and Faecalibacterium gallinarum sp. nov. .</title>
        <authorList>
            <person name="Sakamoto M."/>
            <person name="Sakurai N."/>
            <person name="Tanno H."/>
            <person name="Iino T."/>
            <person name="Ohkuma M."/>
            <person name="Endo A."/>
        </authorList>
    </citation>
    <scope>NUCLEOTIDE SEQUENCE</scope>
    <source>
        <strain evidence="2">JCM 17207</strain>
    </source>
</reference>
<proteinExistence type="predicted"/>
<organism evidence="2 3">
    <name type="scientific">Faecalibacterium gallinarum</name>
    <dbReference type="NCBI Taxonomy" id="2903556"/>
    <lineage>
        <taxon>Bacteria</taxon>
        <taxon>Bacillati</taxon>
        <taxon>Bacillota</taxon>
        <taxon>Clostridia</taxon>
        <taxon>Eubacteriales</taxon>
        <taxon>Oscillospiraceae</taxon>
        <taxon>Faecalibacterium</taxon>
    </lineage>
</organism>
<evidence type="ECO:0008006" key="4">
    <source>
        <dbReference type="Google" id="ProtNLM"/>
    </source>
</evidence>
<evidence type="ECO:0000313" key="2">
    <source>
        <dbReference type="EMBL" id="GJN64857.1"/>
    </source>
</evidence>
<dbReference type="RefSeq" id="WP_238317046.1">
    <property type="nucleotide sequence ID" value="NZ_BQKV01000048.1"/>
</dbReference>
<keyword evidence="3" id="KW-1185">Reference proteome</keyword>
<protein>
    <recommendedName>
        <fullName evidence="4">FeoB-associated Cys-rich membrane protein</fullName>
    </recommendedName>
</protein>
<accession>A0AA37J059</accession>
<comment type="caution">
    <text evidence="2">The sequence shown here is derived from an EMBL/GenBank/DDBJ whole genome shotgun (WGS) entry which is preliminary data.</text>
</comment>
<keyword evidence="1" id="KW-0472">Membrane</keyword>
<dbReference type="Proteomes" id="UP001055185">
    <property type="component" value="Unassembled WGS sequence"/>
</dbReference>
<dbReference type="EMBL" id="BQKV01000048">
    <property type="protein sequence ID" value="GJN64857.1"/>
    <property type="molecule type" value="Genomic_DNA"/>
</dbReference>
<sequence length="50" mass="5282">MNFASYVVLAIVGVLFVLAVRYVLRHGGSDCGGNCSSCGASCPHRGKPRR</sequence>
<dbReference type="AlphaFoldDB" id="A0AA37J059"/>
<name>A0AA37J059_9FIRM</name>
<feature type="transmembrane region" description="Helical" evidence="1">
    <location>
        <begin position="6"/>
        <end position="24"/>
    </location>
</feature>
<evidence type="ECO:0000313" key="3">
    <source>
        <dbReference type="Proteomes" id="UP001055185"/>
    </source>
</evidence>